<evidence type="ECO:0008006" key="4">
    <source>
        <dbReference type="Google" id="ProtNLM"/>
    </source>
</evidence>
<evidence type="ECO:0000256" key="1">
    <source>
        <dbReference type="SAM" id="MobiDB-lite"/>
    </source>
</evidence>
<dbReference type="InterPro" id="IPR011990">
    <property type="entry name" value="TPR-like_helical_dom_sf"/>
</dbReference>
<sequence length="653" mass="70376">MSRALRRHGAALSLVAGLGLDVVGSGGAVRAQPAGSPAQAAATIVRQDEGRAPVILGGQEGRSTGPEIVDESGLRYYAAQRQTERVQAEIARLRKRYPYWTVPTDLDTLKPSPPEEAPLWDLFTAGRIAELRAAITARQTVEPDWRPSDDLARKLNRGTLRGEVEAAEQNGDWDSILARVNATPNALSDLDIDIAWLVAEAYARTGAAAQAAAAYRTILAGQTESALRLATVQKAMAILPMAQVETLLALGHPVADGTSEFQAIRLDVTRARIAAFLHDEPAGRIEPADLVALGESMRKLGKPDQIGLLGWYAYRRRQFREALDWFKLAIARGGDARVATGLALSLRELGQDREAEEIAFAWRGPSVTNTALYMDMMARRLTQSPVSPVDAPRLDRFAKLVLATASGDGAQALGWYAYNACQFEAAADWFQRATAWKPRESAVLGYALTLGRLKRTREFIDVINRYDGLFPTVVELALPAPDSQVSGPCDPVRVASASVQPAAAMQARVPKPVPASATLRSLPVKRGEFPISVVAENPLRFPELTDKGREAEFLREPRDAQPLVARRVPGVGAMPYERYGFTLLPGWNGLDRATPQAAQAVPPVGTLAQGEAVGIAVAGAPRAPLTRDSDRFGPFDSAAAGSRSTPRGEGQER</sequence>
<dbReference type="Gene3D" id="1.25.40.10">
    <property type="entry name" value="Tetratricopeptide repeat domain"/>
    <property type="match status" value="1"/>
</dbReference>
<proteinExistence type="predicted"/>
<accession>A0A1I4TP36</accession>
<dbReference type="STRING" id="582667.SAMN05192568_10565"/>
<dbReference type="SUPFAM" id="SSF48452">
    <property type="entry name" value="TPR-like"/>
    <property type="match status" value="1"/>
</dbReference>
<dbReference type="OrthoDB" id="7324591at2"/>
<evidence type="ECO:0000313" key="3">
    <source>
        <dbReference type="Proteomes" id="UP000199048"/>
    </source>
</evidence>
<gene>
    <name evidence="2" type="ORF">SAMN05192568_10565</name>
</gene>
<name>A0A1I4TP36_9HYPH</name>
<reference evidence="3" key="1">
    <citation type="submission" date="2016-10" db="EMBL/GenBank/DDBJ databases">
        <authorList>
            <person name="Varghese N."/>
            <person name="Submissions S."/>
        </authorList>
    </citation>
    <scope>NUCLEOTIDE SEQUENCE [LARGE SCALE GENOMIC DNA]</scope>
    <source>
        <strain evidence="3">BL36</strain>
    </source>
</reference>
<organism evidence="2 3">
    <name type="scientific">Methylobacterium pseudosasicola</name>
    <dbReference type="NCBI Taxonomy" id="582667"/>
    <lineage>
        <taxon>Bacteria</taxon>
        <taxon>Pseudomonadati</taxon>
        <taxon>Pseudomonadota</taxon>
        <taxon>Alphaproteobacteria</taxon>
        <taxon>Hyphomicrobiales</taxon>
        <taxon>Methylobacteriaceae</taxon>
        <taxon>Methylobacterium</taxon>
    </lineage>
</organism>
<keyword evidence="3" id="KW-1185">Reference proteome</keyword>
<protein>
    <recommendedName>
        <fullName evidence="4">Tetratricopeptide repeat-containing protein</fullName>
    </recommendedName>
</protein>
<feature type="region of interest" description="Disordered" evidence="1">
    <location>
        <begin position="623"/>
        <end position="653"/>
    </location>
</feature>
<evidence type="ECO:0000313" key="2">
    <source>
        <dbReference type="EMBL" id="SFM78350.1"/>
    </source>
</evidence>
<dbReference type="RefSeq" id="WP_139234259.1">
    <property type="nucleotide sequence ID" value="NZ_FOTK01000056.1"/>
</dbReference>
<dbReference type="Proteomes" id="UP000199048">
    <property type="component" value="Unassembled WGS sequence"/>
</dbReference>
<dbReference type="AlphaFoldDB" id="A0A1I4TP36"/>
<dbReference type="EMBL" id="FOTK01000056">
    <property type="protein sequence ID" value="SFM78350.1"/>
    <property type="molecule type" value="Genomic_DNA"/>
</dbReference>